<evidence type="ECO:0000256" key="10">
    <source>
        <dbReference type="SAM" id="Phobius"/>
    </source>
</evidence>
<keyword evidence="7" id="KW-0675">Receptor</keyword>
<evidence type="ECO:0000259" key="11">
    <source>
        <dbReference type="PROSITE" id="PS50262"/>
    </source>
</evidence>
<evidence type="ECO:0000256" key="6">
    <source>
        <dbReference type="ARBA" id="ARBA00023136"/>
    </source>
</evidence>
<keyword evidence="13" id="KW-1185">Reference proteome</keyword>
<protein>
    <recommendedName>
        <fullName evidence="11">G-protein coupled receptors family 1 profile domain-containing protein</fullName>
    </recommendedName>
</protein>
<dbReference type="Pfam" id="PF00001">
    <property type="entry name" value="7tm_1"/>
    <property type="match status" value="1"/>
</dbReference>
<sequence>MDQQTSTVEPGIPPVKNDSWGLMEAEEPGDMMSQPLWRTVTLGVIQFMVVILTVTGNMLVRDGLVLLQVSEAGSDSGGSHQAPPDDLQHVHRQPGLDRHHGGLDRNDLLQHRDYPGLLALRRVHVRRLDLLRLRHDLRLRLQPPRHLRGQTVVSDVERALPRAQDQENNRHHHRWHLAGGPVPMVTALHRGSCEAQPPGGVHVVPADNREFVVVIAVVGHHGSCVVILTCYFAVFLVLRARTRSILPSRHAPRPSHVTTSQNKLPRRAETSQDRVSADTSQFAPRQSACPPGVRSVSINVCDTRVGDVERSRLSEQVTESGSMTAELPADDLPSDDHLQSRGSDLPPRQREAGVGHPGTRDGEQLAPNSLPFSAFGLLGRREVTLHSRHFTATSSQPPTATVGNRLCDDSTNIPPDHQDLSANETSELFPMTRACSPVTAPSSGPQKGSRGRETRAFIILTHIVAGFVVCWLPFHLVFDLTAVRPELVPDVVYSVTFWLTYVNSAINPILYNFSSSDFRRAFREMLCRT</sequence>
<proteinExistence type="predicted"/>
<dbReference type="InterPro" id="IPR017452">
    <property type="entry name" value="GPCR_Rhodpsn_7TM"/>
</dbReference>
<evidence type="ECO:0000256" key="5">
    <source>
        <dbReference type="ARBA" id="ARBA00023040"/>
    </source>
</evidence>
<feature type="transmembrane region" description="Helical" evidence="10">
    <location>
        <begin position="491"/>
        <end position="513"/>
    </location>
</feature>
<dbReference type="GO" id="GO:0005886">
    <property type="term" value="C:plasma membrane"/>
    <property type="evidence" value="ECO:0007669"/>
    <property type="project" value="UniProtKB-SubCell"/>
</dbReference>
<accession>A0A2T7NVX9</accession>
<name>A0A2T7NVX9_POMCA</name>
<comment type="subcellular location">
    <subcellularLocation>
        <location evidence="1">Cell membrane</location>
        <topology evidence="1">Multi-pass membrane protein</topology>
    </subcellularLocation>
</comment>
<evidence type="ECO:0000256" key="7">
    <source>
        <dbReference type="ARBA" id="ARBA00023170"/>
    </source>
</evidence>
<dbReference type="PANTHER" id="PTHR24248">
    <property type="entry name" value="ADRENERGIC RECEPTOR-RELATED G-PROTEIN COUPLED RECEPTOR"/>
    <property type="match status" value="1"/>
</dbReference>
<feature type="compositionally biased region" description="Basic and acidic residues" evidence="9">
    <location>
        <begin position="86"/>
        <end position="104"/>
    </location>
</feature>
<dbReference type="SUPFAM" id="SSF81321">
    <property type="entry name" value="Family A G protein-coupled receptor-like"/>
    <property type="match status" value="1"/>
</dbReference>
<gene>
    <name evidence="12" type="ORF">C0Q70_15830</name>
</gene>
<feature type="transmembrane region" description="Helical" evidence="10">
    <location>
        <begin position="211"/>
        <end position="238"/>
    </location>
</feature>
<dbReference type="PROSITE" id="PS50262">
    <property type="entry name" value="G_PROTEIN_RECEP_F1_2"/>
    <property type="match status" value="1"/>
</dbReference>
<comment type="caution">
    <text evidence="12">The sequence shown here is derived from an EMBL/GenBank/DDBJ whole genome shotgun (WGS) entry which is preliminary data.</text>
</comment>
<evidence type="ECO:0000256" key="4">
    <source>
        <dbReference type="ARBA" id="ARBA00022989"/>
    </source>
</evidence>
<dbReference type="Gene3D" id="1.20.1070.10">
    <property type="entry name" value="Rhodopsin 7-helix transmembrane proteins"/>
    <property type="match status" value="1"/>
</dbReference>
<dbReference type="GO" id="GO:0004930">
    <property type="term" value="F:G protein-coupled receptor activity"/>
    <property type="evidence" value="ECO:0007669"/>
    <property type="project" value="UniProtKB-KW"/>
</dbReference>
<feature type="region of interest" description="Disordered" evidence="9">
    <location>
        <begin position="72"/>
        <end position="104"/>
    </location>
</feature>
<dbReference type="Proteomes" id="UP000245119">
    <property type="component" value="Linkage Group LG9"/>
</dbReference>
<dbReference type="GO" id="GO:0043410">
    <property type="term" value="P:positive regulation of MAPK cascade"/>
    <property type="evidence" value="ECO:0007669"/>
    <property type="project" value="TreeGrafter"/>
</dbReference>
<feature type="transmembrane region" description="Helical" evidence="10">
    <location>
        <begin position="456"/>
        <end position="476"/>
    </location>
</feature>
<evidence type="ECO:0000313" key="12">
    <source>
        <dbReference type="EMBL" id="PVD25330.1"/>
    </source>
</evidence>
<reference evidence="12 13" key="1">
    <citation type="submission" date="2018-04" db="EMBL/GenBank/DDBJ databases">
        <title>The genome of golden apple snail Pomacea canaliculata provides insight into stress tolerance and invasive adaptation.</title>
        <authorList>
            <person name="Liu C."/>
            <person name="Liu B."/>
            <person name="Ren Y."/>
            <person name="Zhang Y."/>
            <person name="Wang H."/>
            <person name="Li S."/>
            <person name="Jiang F."/>
            <person name="Yin L."/>
            <person name="Zhang G."/>
            <person name="Qian W."/>
            <person name="Fan W."/>
        </authorList>
    </citation>
    <scope>NUCLEOTIDE SEQUENCE [LARGE SCALE GENOMIC DNA]</scope>
    <source>
        <strain evidence="12">SZHN2017</strain>
        <tissue evidence="12">Muscle</tissue>
    </source>
</reference>
<evidence type="ECO:0000256" key="9">
    <source>
        <dbReference type="SAM" id="MobiDB-lite"/>
    </source>
</evidence>
<dbReference type="AlphaFoldDB" id="A0A2T7NVX9"/>
<evidence type="ECO:0000256" key="1">
    <source>
        <dbReference type="ARBA" id="ARBA00004651"/>
    </source>
</evidence>
<evidence type="ECO:0000256" key="3">
    <source>
        <dbReference type="ARBA" id="ARBA00022692"/>
    </source>
</evidence>
<evidence type="ECO:0000313" key="13">
    <source>
        <dbReference type="Proteomes" id="UP000245119"/>
    </source>
</evidence>
<dbReference type="PANTHER" id="PTHR24248:SF163">
    <property type="entry name" value="HISTAMINE H2 RECEPTOR-LIKE"/>
    <property type="match status" value="1"/>
</dbReference>
<feature type="domain" description="G-protein coupled receptors family 1 profile" evidence="11">
    <location>
        <begin position="452"/>
        <end position="511"/>
    </location>
</feature>
<keyword evidence="2" id="KW-1003">Cell membrane</keyword>
<feature type="region of interest" description="Disordered" evidence="9">
    <location>
        <begin position="1"/>
        <end position="22"/>
    </location>
</feature>
<keyword evidence="5" id="KW-0297">G-protein coupled receptor</keyword>
<evidence type="ECO:0000256" key="2">
    <source>
        <dbReference type="ARBA" id="ARBA00022475"/>
    </source>
</evidence>
<keyword evidence="6 10" id="KW-0472">Membrane</keyword>
<dbReference type="EMBL" id="PZQS01000009">
    <property type="protein sequence ID" value="PVD25330.1"/>
    <property type="molecule type" value="Genomic_DNA"/>
</dbReference>
<keyword evidence="3 10" id="KW-0812">Transmembrane</keyword>
<feature type="region of interest" description="Disordered" evidence="9">
    <location>
        <begin position="248"/>
        <end position="292"/>
    </location>
</feature>
<organism evidence="12 13">
    <name type="scientific">Pomacea canaliculata</name>
    <name type="common">Golden apple snail</name>
    <dbReference type="NCBI Taxonomy" id="400727"/>
    <lineage>
        <taxon>Eukaryota</taxon>
        <taxon>Metazoa</taxon>
        <taxon>Spiralia</taxon>
        <taxon>Lophotrochozoa</taxon>
        <taxon>Mollusca</taxon>
        <taxon>Gastropoda</taxon>
        <taxon>Caenogastropoda</taxon>
        <taxon>Architaenioglossa</taxon>
        <taxon>Ampullarioidea</taxon>
        <taxon>Ampullariidae</taxon>
        <taxon>Pomacea</taxon>
    </lineage>
</organism>
<feature type="compositionally biased region" description="Basic and acidic residues" evidence="9">
    <location>
        <begin position="266"/>
        <end position="276"/>
    </location>
</feature>
<dbReference type="InterPro" id="IPR000276">
    <property type="entry name" value="GPCR_Rhodpsn"/>
</dbReference>
<feature type="compositionally biased region" description="Polar residues" evidence="9">
    <location>
        <begin position="314"/>
        <end position="323"/>
    </location>
</feature>
<dbReference type="PRINTS" id="PR00237">
    <property type="entry name" value="GPCRRHODOPSN"/>
</dbReference>
<keyword evidence="8" id="KW-0807">Transducer</keyword>
<dbReference type="OrthoDB" id="10071887at2759"/>
<keyword evidence="4 10" id="KW-1133">Transmembrane helix</keyword>
<feature type="compositionally biased region" description="Basic and acidic residues" evidence="9">
    <location>
        <begin position="347"/>
        <end position="363"/>
    </location>
</feature>
<dbReference type="GO" id="GO:0071880">
    <property type="term" value="P:adenylate cyclase-activating adrenergic receptor signaling pathway"/>
    <property type="evidence" value="ECO:0007669"/>
    <property type="project" value="TreeGrafter"/>
</dbReference>
<feature type="region of interest" description="Disordered" evidence="9">
    <location>
        <begin position="311"/>
        <end position="368"/>
    </location>
</feature>
<evidence type="ECO:0000256" key="8">
    <source>
        <dbReference type="ARBA" id="ARBA00023224"/>
    </source>
</evidence>